<feature type="region of interest" description="Disordered" evidence="5">
    <location>
        <begin position="308"/>
        <end position="346"/>
    </location>
</feature>
<keyword evidence="8" id="KW-1185">Reference proteome</keyword>
<keyword evidence="1 4" id="KW-0690">Ribosome biogenesis</keyword>
<comment type="function">
    <text evidence="4">Component of the NOP7 complex, which is required for maturation of the 25S and 5.8S ribosomal RNAs and formation of the 60S ribosome.</text>
</comment>
<comment type="subcellular location">
    <subcellularLocation>
        <location evidence="4">Nucleus</location>
        <location evidence="4">Nucleolus</location>
    </subcellularLocation>
    <subcellularLocation>
        <location evidence="4">Nucleus</location>
        <location evidence="4">Nucleoplasm</location>
    </subcellularLocation>
</comment>
<dbReference type="GO" id="GO:0005654">
    <property type="term" value="C:nucleoplasm"/>
    <property type="evidence" value="ECO:0007669"/>
    <property type="project" value="UniProtKB-SubCell"/>
</dbReference>
<sequence length="647" mass="72290">MAKIKKRGESGAAKNYITRNQAIKKLQISLSDFRRLCILKGIYPREPLNKKKANKGSSAPASFYYHKDIQYLLHEPLLVKFREHKAFAKKLARALGRQEWGLAKNLEDAKPIARLDHLVKERYPTFTLALQDLQDPLNLVHLFSTLPTNPVPGKTLVPSEVIAECSRLIAEWKLWAVKTHSLRKVFLGVKGVYYEIDAPGQGGDPVSVRWLEGYEFQQHVPHDVDFRILLTFLELYRTLLSFVMFKLYTEENLVYPPPMDTELDERGENLGALKLVERKENAEGSGSAASKVSKKEVRRAIKGIKAAGAANDDNDVEMDQDEQDAQDEEEEEFVERPSKDVNEDVSSAPLTTYSSLAKTAQTSSSPASLLFAPYTFYLSRETSSKTWEFVIRAMGGRVITSLTAPSPNDTPLADSITHVIIDRPMTEERMREMQGDRKWTWVQPQWLADCVNKGKVVGAGEYAPGQLLPPHLSPWEGDGELERPWLENNAEAIAADAEGEGAEAIVEDDEDEDEDEDDEAEQKDDAALPPALLAAAQNPSDPTLLHAAELEAERTGTSHAAFTAQLKSATKAHQAANAGQNGAPAAAKAKKAGEGEEDLRKIMMSNKKAKLYEKMKYGNKQKAEEREKLESKRKAIEQRKRKELKGR</sequence>
<dbReference type="GO" id="GO:0043021">
    <property type="term" value="F:ribonucleoprotein complex binding"/>
    <property type="evidence" value="ECO:0007669"/>
    <property type="project" value="UniProtKB-UniRule"/>
</dbReference>
<keyword evidence="2 4" id="KW-0698">rRNA processing</keyword>
<dbReference type="Pfam" id="PF06732">
    <property type="entry name" value="Pescadillo_N"/>
    <property type="match status" value="1"/>
</dbReference>
<protein>
    <recommendedName>
        <fullName evidence="4">Pescadillo homolog</fullName>
    </recommendedName>
    <alternativeName>
        <fullName evidence="4">Nucleolar protein 7 homolog</fullName>
    </alternativeName>
</protein>
<evidence type="ECO:0000256" key="1">
    <source>
        <dbReference type="ARBA" id="ARBA00022517"/>
    </source>
</evidence>
<dbReference type="Proteomes" id="UP001182556">
    <property type="component" value="Unassembled WGS sequence"/>
</dbReference>
<dbReference type="SUPFAM" id="SSF52113">
    <property type="entry name" value="BRCT domain"/>
    <property type="match status" value="1"/>
</dbReference>
<feature type="region of interest" description="Disordered" evidence="5">
    <location>
        <begin position="495"/>
        <end position="524"/>
    </location>
</feature>
<dbReference type="InterPro" id="IPR001357">
    <property type="entry name" value="BRCT_dom"/>
</dbReference>
<dbReference type="GO" id="GO:0030687">
    <property type="term" value="C:preribosome, large subunit precursor"/>
    <property type="evidence" value="ECO:0007669"/>
    <property type="project" value="UniProtKB-UniRule"/>
</dbReference>
<dbReference type="GO" id="GO:0000463">
    <property type="term" value="P:maturation of LSU-rRNA from tricistronic rRNA transcript (SSU-rRNA, 5.8S rRNA, LSU-rRNA)"/>
    <property type="evidence" value="ECO:0007669"/>
    <property type="project" value="UniProtKB-UniRule"/>
</dbReference>
<name>A0AAD9FRJ4_PAPLA</name>
<evidence type="ECO:0000256" key="5">
    <source>
        <dbReference type="SAM" id="MobiDB-lite"/>
    </source>
</evidence>
<reference evidence="7" key="1">
    <citation type="submission" date="2023-02" db="EMBL/GenBank/DDBJ databases">
        <title>Identification and recombinant expression of a fungal hydrolase from Papiliotrema laurentii that hydrolyzes apple cutin and clears colloidal polyester polyurethane.</title>
        <authorList>
            <consortium name="DOE Joint Genome Institute"/>
            <person name="Roman V.A."/>
            <person name="Bojanowski C."/>
            <person name="Crable B.R."/>
            <person name="Wagner D.N."/>
            <person name="Hung C.S."/>
            <person name="Nadeau L.J."/>
            <person name="Schratz L."/>
            <person name="Haridas S."/>
            <person name="Pangilinan J."/>
            <person name="Lipzen A."/>
            <person name="Na H."/>
            <person name="Yan M."/>
            <person name="Ng V."/>
            <person name="Grigoriev I.V."/>
            <person name="Spatafora J.W."/>
            <person name="Barlow D."/>
            <person name="Biffinger J."/>
            <person name="Kelley-Loughnane N."/>
            <person name="Varaljay V.A."/>
            <person name="Crookes-Goodson W.J."/>
        </authorList>
    </citation>
    <scope>NUCLEOTIDE SEQUENCE</scope>
    <source>
        <strain evidence="7">5307AH</strain>
    </source>
</reference>
<evidence type="ECO:0000256" key="3">
    <source>
        <dbReference type="ARBA" id="ARBA00023242"/>
    </source>
</evidence>
<dbReference type="Pfam" id="PF16589">
    <property type="entry name" value="BRCT_2"/>
    <property type="match status" value="1"/>
</dbReference>
<accession>A0AAD9FRJ4</accession>
<evidence type="ECO:0000259" key="6">
    <source>
        <dbReference type="PROSITE" id="PS50172"/>
    </source>
</evidence>
<dbReference type="PROSITE" id="PS50172">
    <property type="entry name" value="BRCT"/>
    <property type="match status" value="1"/>
</dbReference>
<proteinExistence type="inferred from homology"/>
<evidence type="ECO:0000313" key="7">
    <source>
        <dbReference type="EMBL" id="KAK1924915.1"/>
    </source>
</evidence>
<feature type="region of interest" description="Disordered" evidence="5">
    <location>
        <begin position="613"/>
        <end position="647"/>
    </location>
</feature>
<gene>
    <name evidence="4" type="primary">NOP7</name>
    <name evidence="7" type="ORF">DB88DRAFT_487323</name>
</gene>
<feature type="compositionally biased region" description="Acidic residues" evidence="5">
    <location>
        <begin position="312"/>
        <end position="333"/>
    </location>
</feature>
<dbReference type="InterPro" id="IPR010613">
    <property type="entry name" value="PES"/>
</dbReference>
<comment type="subunit">
    <text evidence="4">Component of the NOP7 complex, composed of ERB1, NOP7 and YTM1. Within the NOP7 complex ERB1 appears to interact directly with NOP7 and YTM1. The NOP7 complex also associates with the 66S pre-ribosome.</text>
</comment>
<dbReference type="AlphaFoldDB" id="A0AAD9FRJ4"/>
<dbReference type="PANTHER" id="PTHR12221:SF6">
    <property type="entry name" value="PESCADILLO HOMOLOG"/>
    <property type="match status" value="1"/>
</dbReference>
<dbReference type="PANTHER" id="PTHR12221">
    <property type="entry name" value="PESCADILLO - RELATED"/>
    <property type="match status" value="1"/>
</dbReference>
<dbReference type="EMBL" id="JAODAN010000004">
    <property type="protein sequence ID" value="KAK1924915.1"/>
    <property type="molecule type" value="Genomic_DNA"/>
</dbReference>
<evidence type="ECO:0000256" key="2">
    <source>
        <dbReference type="ARBA" id="ARBA00022552"/>
    </source>
</evidence>
<dbReference type="SMART" id="SM00292">
    <property type="entry name" value="BRCT"/>
    <property type="match status" value="1"/>
</dbReference>
<feature type="domain" description="BRCT" evidence="6">
    <location>
        <begin position="366"/>
        <end position="464"/>
    </location>
</feature>
<feature type="region of interest" description="Disordered" evidence="5">
    <location>
        <begin position="568"/>
        <end position="599"/>
    </location>
</feature>
<feature type="compositionally biased region" description="Low complexity" evidence="5">
    <location>
        <begin position="571"/>
        <end position="587"/>
    </location>
</feature>
<dbReference type="HAMAP" id="MF_03028">
    <property type="entry name" value="Pescadillo"/>
    <property type="match status" value="1"/>
</dbReference>
<evidence type="ECO:0000256" key="4">
    <source>
        <dbReference type="HAMAP-Rule" id="MF_03028"/>
    </source>
</evidence>
<dbReference type="GO" id="GO:0070545">
    <property type="term" value="C:PeBoW complex"/>
    <property type="evidence" value="ECO:0007669"/>
    <property type="project" value="TreeGrafter"/>
</dbReference>
<feature type="compositionally biased region" description="Acidic residues" evidence="5">
    <location>
        <begin position="497"/>
        <end position="522"/>
    </location>
</feature>
<dbReference type="GO" id="GO:0003723">
    <property type="term" value="F:RNA binding"/>
    <property type="evidence" value="ECO:0007669"/>
    <property type="project" value="TreeGrafter"/>
</dbReference>
<keyword evidence="3 4" id="KW-0539">Nucleus</keyword>
<dbReference type="InterPro" id="IPR036420">
    <property type="entry name" value="BRCT_dom_sf"/>
</dbReference>
<evidence type="ECO:0000313" key="8">
    <source>
        <dbReference type="Proteomes" id="UP001182556"/>
    </source>
</evidence>
<dbReference type="Gene3D" id="3.40.50.10190">
    <property type="entry name" value="BRCT domain"/>
    <property type="match status" value="1"/>
</dbReference>
<comment type="caution">
    <text evidence="7">The sequence shown here is derived from an EMBL/GenBank/DDBJ whole genome shotgun (WGS) entry which is preliminary data.</text>
</comment>
<organism evidence="7 8">
    <name type="scientific">Papiliotrema laurentii</name>
    <name type="common">Cryptococcus laurentii</name>
    <dbReference type="NCBI Taxonomy" id="5418"/>
    <lineage>
        <taxon>Eukaryota</taxon>
        <taxon>Fungi</taxon>
        <taxon>Dikarya</taxon>
        <taxon>Basidiomycota</taxon>
        <taxon>Agaricomycotina</taxon>
        <taxon>Tremellomycetes</taxon>
        <taxon>Tremellales</taxon>
        <taxon>Rhynchogastremaceae</taxon>
        <taxon>Papiliotrema</taxon>
    </lineage>
</organism>
<comment type="similarity">
    <text evidence="4">Belongs to the pescadillo family.</text>
</comment>
<dbReference type="GO" id="GO:0000466">
    <property type="term" value="P:maturation of 5.8S rRNA from tricistronic rRNA transcript (SSU-rRNA, 5.8S rRNA, LSU-rRNA)"/>
    <property type="evidence" value="ECO:0007669"/>
    <property type="project" value="UniProtKB-UniRule"/>
</dbReference>